<evidence type="ECO:0000256" key="8">
    <source>
        <dbReference type="HAMAP-Rule" id="MF_03137"/>
    </source>
</evidence>
<dbReference type="InterPro" id="IPR031157">
    <property type="entry name" value="G_TR_CS"/>
</dbReference>
<evidence type="ECO:0000256" key="4">
    <source>
        <dbReference type="ARBA" id="ARBA00022801"/>
    </source>
</evidence>
<dbReference type="NCBIfam" id="TIGR00231">
    <property type="entry name" value="small_GTP"/>
    <property type="match status" value="1"/>
</dbReference>
<keyword evidence="8" id="KW-0999">Mitochondrion inner membrane</keyword>
<evidence type="ECO:0000313" key="10">
    <source>
        <dbReference type="EMBL" id="PVU88324.1"/>
    </source>
</evidence>
<evidence type="ECO:0000256" key="2">
    <source>
        <dbReference type="ARBA" id="ARBA00022475"/>
    </source>
</evidence>
<keyword evidence="2" id="KW-1003">Cell membrane</keyword>
<dbReference type="PROSITE" id="PS51722">
    <property type="entry name" value="G_TR_2"/>
    <property type="match status" value="1"/>
</dbReference>
<feature type="binding site" evidence="8">
    <location>
        <begin position="75"/>
        <end position="79"/>
    </location>
    <ligand>
        <name>GTP</name>
        <dbReference type="ChEBI" id="CHEBI:37565"/>
    </ligand>
</feature>
<comment type="caution">
    <text evidence="10">The sequence shown here is derived from an EMBL/GenBank/DDBJ whole genome shotgun (WGS) entry which is preliminary data.</text>
</comment>
<gene>
    <name evidence="10" type="ORF">BB561_005916</name>
</gene>
<dbReference type="Gene3D" id="3.40.50.300">
    <property type="entry name" value="P-loop containing nucleotide triphosphate hydrolases"/>
    <property type="match status" value="1"/>
</dbReference>
<dbReference type="GO" id="GO:0005759">
    <property type="term" value="C:mitochondrial matrix"/>
    <property type="evidence" value="ECO:0007669"/>
    <property type="project" value="UniProtKB-UniRule"/>
</dbReference>
<dbReference type="STRING" id="133385.A0A2T9Y7Q9"/>
<keyword evidence="7 8" id="KW-0472">Membrane</keyword>
<dbReference type="GO" id="GO:0003924">
    <property type="term" value="F:GTPase activity"/>
    <property type="evidence" value="ECO:0007669"/>
    <property type="project" value="UniProtKB-UniRule"/>
</dbReference>
<dbReference type="Proteomes" id="UP000245383">
    <property type="component" value="Unassembled WGS sequence"/>
</dbReference>
<keyword evidence="5 8" id="KW-0648">Protein biosynthesis</keyword>
<dbReference type="Pfam" id="PF00009">
    <property type="entry name" value="GTP_EFTU"/>
    <property type="match status" value="1"/>
</dbReference>
<comment type="subcellular location">
    <subcellularLocation>
        <location evidence="8">Mitochondrion inner membrane</location>
        <topology evidence="8">Peripheral membrane protein</topology>
        <orientation evidence="8">Matrix side</orientation>
    </subcellularLocation>
</comment>
<dbReference type="Gene3D" id="3.30.70.240">
    <property type="match status" value="1"/>
</dbReference>
<sequence>MSATAIDINEYDIDSIRNFSIIAHIDHGTISKETKNLQVLDKLPVERQRGITVKAQSATMFYTYKNKKYLINLIDTPGHVDFSYEVSRSLSACQGTILLVDSSQGIQAQTVANFYLAFSQNLSIIPVLNKVDLPGADPEKVQKQLLNAFEFDSKDMLKISAKSGLNIDKVLDLVIEKTPHPTGNRNNPLKALLFDSWYNSYVGVICMMSIVDGTIKKGDKIISAHTGEKYEISQVGIMSPEMKSTTALHAGQVGYIVCNMKFISEAHVGDTFFLQKFPVEALEGFQQPKPMVFSGLFPADTNDLVKLQEAISQLTLNDCSVSVYKETSFCLGQGWRLGFLGTLHMDVFKQRLEDEYGIDVILSHPTVPYKVKTTDGKEILIKSPADFPDKVKLNNKIESITEPFMSATIIVPKDYLGATIKLCSAKIGYEDADLVKMEVLINSKPVDALAAVLHSSRVEIVGKDIAKRLKDLIKRQLFDISVQTTSNGRVIARETIKAMRKNVIAKCYGGDITRKMKLLNRQKEGKKRLKSIGNVEVPHEAFISLMTKKS</sequence>
<dbReference type="EMBL" id="MBFR01000394">
    <property type="protein sequence ID" value="PVU88324.1"/>
    <property type="molecule type" value="Genomic_DNA"/>
</dbReference>
<dbReference type="SUPFAM" id="SSF50447">
    <property type="entry name" value="Translation proteins"/>
    <property type="match status" value="1"/>
</dbReference>
<comment type="caution">
    <text evidence="8">Lacks conserved residue(s) required for the propagation of feature annotation.</text>
</comment>
<feature type="domain" description="Tr-type G" evidence="9">
    <location>
        <begin position="14"/>
        <end position="182"/>
    </location>
</feature>
<accession>A0A2T9Y7Q9</accession>
<dbReference type="Gene3D" id="3.30.70.870">
    <property type="entry name" value="Elongation Factor G (Translational Gtpase), domain 3"/>
    <property type="match status" value="1"/>
</dbReference>
<dbReference type="PANTHER" id="PTHR43512">
    <property type="entry name" value="TRANSLATION FACTOR GUF1-RELATED"/>
    <property type="match status" value="1"/>
</dbReference>
<dbReference type="FunFam" id="3.30.70.870:FF:000004">
    <property type="entry name" value="Translation factor GUF1, mitochondrial"/>
    <property type="match status" value="1"/>
</dbReference>
<dbReference type="InterPro" id="IPR035647">
    <property type="entry name" value="EFG_III/V"/>
</dbReference>
<evidence type="ECO:0000256" key="6">
    <source>
        <dbReference type="ARBA" id="ARBA00023134"/>
    </source>
</evidence>
<dbReference type="FunFam" id="2.40.30.10:FF:000015">
    <property type="entry name" value="Translation factor GUF1, mitochondrial"/>
    <property type="match status" value="1"/>
</dbReference>
<dbReference type="GO" id="GO:0097177">
    <property type="term" value="F:mitochondrial ribosome binding"/>
    <property type="evidence" value="ECO:0007669"/>
    <property type="project" value="TreeGrafter"/>
</dbReference>
<protein>
    <recommendedName>
        <fullName evidence="9">Tr-type G domain-containing protein</fullName>
    </recommendedName>
</protein>
<dbReference type="InterPro" id="IPR005225">
    <property type="entry name" value="Small_GTP-bd"/>
</dbReference>
<proteinExistence type="inferred from homology"/>
<dbReference type="AlphaFoldDB" id="A0A2T9Y7Q9"/>
<dbReference type="Gene3D" id="3.30.70.2570">
    <property type="entry name" value="Elongation factor 4, C-terminal domain"/>
    <property type="match status" value="1"/>
</dbReference>
<keyword evidence="4 8" id="KW-0378">Hydrolase</keyword>
<name>A0A2T9Y7Q9_9FUNG</name>
<keyword evidence="8" id="KW-0496">Mitochondrion</keyword>
<organism evidence="10 11">
    <name type="scientific">Smittium simulii</name>
    <dbReference type="NCBI Taxonomy" id="133385"/>
    <lineage>
        <taxon>Eukaryota</taxon>
        <taxon>Fungi</taxon>
        <taxon>Fungi incertae sedis</taxon>
        <taxon>Zoopagomycota</taxon>
        <taxon>Kickxellomycotina</taxon>
        <taxon>Harpellomycetes</taxon>
        <taxon>Harpellales</taxon>
        <taxon>Legeriomycetaceae</taxon>
        <taxon>Smittium</taxon>
    </lineage>
</organism>
<dbReference type="FunFam" id="3.40.50.300:FF:000078">
    <property type="entry name" value="Elongation factor 4"/>
    <property type="match status" value="1"/>
</dbReference>
<dbReference type="InterPro" id="IPR009000">
    <property type="entry name" value="Transl_B-barrel_sf"/>
</dbReference>
<keyword evidence="11" id="KW-1185">Reference proteome</keyword>
<dbReference type="CDD" id="cd16260">
    <property type="entry name" value="EF4_III"/>
    <property type="match status" value="1"/>
</dbReference>
<dbReference type="SUPFAM" id="SSF52540">
    <property type="entry name" value="P-loop containing nucleoside triphosphate hydrolases"/>
    <property type="match status" value="1"/>
</dbReference>
<dbReference type="FunFam" id="3.30.70.2570:FF:000001">
    <property type="entry name" value="Translation factor GUF1, mitochondrial"/>
    <property type="match status" value="1"/>
</dbReference>
<dbReference type="InterPro" id="IPR038363">
    <property type="entry name" value="LepA_C_sf"/>
</dbReference>
<dbReference type="CDD" id="cd03699">
    <property type="entry name" value="EF4_II"/>
    <property type="match status" value="1"/>
</dbReference>
<dbReference type="InterPro" id="IPR041095">
    <property type="entry name" value="EFG_II"/>
</dbReference>
<evidence type="ECO:0000256" key="3">
    <source>
        <dbReference type="ARBA" id="ARBA00022741"/>
    </source>
</evidence>
<comment type="similarity">
    <text evidence="8">Belongs to the GTP-binding elongation factor family. LepA subfamily.</text>
</comment>
<dbReference type="HAMAP" id="MF_00071">
    <property type="entry name" value="LepA"/>
    <property type="match status" value="1"/>
</dbReference>
<evidence type="ECO:0000313" key="11">
    <source>
        <dbReference type="Proteomes" id="UP000245383"/>
    </source>
</evidence>
<dbReference type="InterPro" id="IPR006297">
    <property type="entry name" value="EF-4"/>
</dbReference>
<dbReference type="Pfam" id="PF06421">
    <property type="entry name" value="LepA_C"/>
    <property type="match status" value="1"/>
</dbReference>
<dbReference type="GO" id="GO:0045727">
    <property type="term" value="P:positive regulation of translation"/>
    <property type="evidence" value="ECO:0007669"/>
    <property type="project" value="UniProtKB-UniRule"/>
</dbReference>
<dbReference type="InterPro" id="IPR004161">
    <property type="entry name" value="EFTu-like_2"/>
</dbReference>
<feature type="binding site" evidence="8">
    <location>
        <begin position="129"/>
        <end position="132"/>
    </location>
    <ligand>
        <name>GTP</name>
        <dbReference type="ChEBI" id="CHEBI:37565"/>
    </ligand>
</feature>
<dbReference type="OrthoDB" id="1074at2759"/>
<dbReference type="PROSITE" id="PS00301">
    <property type="entry name" value="G_TR_1"/>
    <property type="match status" value="1"/>
</dbReference>
<dbReference type="InterPro" id="IPR013842">
    <property type="entry name" value="LepA_CTD"/>
</dbReference>
<comment type="similarity">
    <text evidence="1">Belongs to the TRAFAC class translation factor GTPase superfamily. Classic translation factor GTPase family. LepA subfamily.</text>
</comment>
<keyword evidence="3 8" id="KW-0547">Nucleotide-binding</keyword>
<dbReference type="GO" id="GO:0006412">
    <property type="term" value="P:translation"/>
    <property type="evidence" value="ECO:0007669"/>
    <property type="project" value="UniProtKB-KW"/>
</dbReference>
<evidence type="ECO:0000256" key="1">
    <source>
        <dbReference type="ARBA" id="ARBA00005454"/>
    </source>
</evidence>
<keyword evidence="6 8" id="KW-0342">GTP-binding</keyword>
<evidence type="ECO:0000256" key="7">
    <source>
        <dbReference type="ARBA" id="ARBA00023136"/>
    </source>
</evidence>
<dbReference type="SUPFAM" id="SSF54980">
    <property type="entry name" value="EF-G C-terminal domain-like"/>
    <property type="match status" value="1"/>
</dbReference>
<dbReference type="GO" id="GO:0005525">
    <property type="term" value="F:GTP binding"/>
    <property type="evidence" value="ECO:0007669"/>
    <property type="project" value="UniProtKB-UniRule"/>
</dbReference>
<evidence type="ECO:0000259" key="9">
    <source>
        <dbReference type="PROSITE" id="PS51722"/>
    </source>
</evidence>
<dbReference type="Pfam" id="PF03144">
    <property type="entry name" value="GTP_EFTU_D2"/>
    <property type="match status" value="1"/>
</dbReference>
<comment type="catalytic activity">
    <reaction evidence="8">
        <text>GTP + H2O = GDP + phosphate + H(+)</text>
        <dbReference type="Rhea" id="RHEA:19669"/>
        <dbReference type="ChEBI" id="CHEBI:15377"/>
        <dbReference type="ChEBI" id="CHEBI:15378"/>
        <dbReference type="ChEBI" id="CHEBI:37565"/>
        <dbReference type="ChEBI" id="CHEBI:43474"/>
        <dbReference type="ChEBI" id="CHEBI:58189"/>
        <dbReference type="EC" id="3.6.5.n1"/>
    </reaction>
</comment>
<dbReference type="PRINTS" id="PR00315">
    <property type="entry name" value="ELONGATNFCT"/>
</dbReference>
<dbReference type="PANTHER" id="PTHR43512:SF7">
    <property type="entry name" value="TRANSLATION FACTOR GUF1, MITOCHONDRIAL"/>
    <property type="match status" value="1"/>
</dbReference>
<dbReference type="InterPro" id="IPR000795">
    <property type="entry name" value="T_Tr_GTP-bd_dom"/>
</dbReference>
<dbReference type="Pfam" id="PF14492">
    <property type="entry name" value="EFG_III"/>
    <property type="match status" value="1"/>
</dbReference>
<evidence type="ECO:0000256" key="5">
    <source>
        <dbReference type="ARBA" id="ARBA00022917"/>
    </source>
</evidence>
<dbReference type="InterPro" id="IPR027417">
    <property type="entry name" value="P-loop_NTPase"/>
</dbReference>
<comment type="function">
    <text evidence="8">Promotes mitochondrial protein synthesis. May act as a fidelity factor of the translation reaction, by catalyzing a one-codon backward translocation of tRNAs on improperly translocated ribosomes. Binds to mitochondrial ribosomes in a GTP-dependent manner.</text>
</comment>
<dbReference type="Gene3D" id="2.40.30.10">
    <property type="entry name" value="Translation factors"/>
    <property type="match status" value="1"/>
</dbReference>
<dbReference type="GO" id="GO:0005743">
    <property type="term" value="C:mitochondrial inner membrane"/>
    <property type="evidence" value="ECO:0007669"/>
    <property type="project" value="UniProtKB-SubCell"/>
</dbReference>
<reference evidence="10 11" key="1">
    <citation type="journal article" date="2018" name="MBio">
        <title>Comparative Genomics Reveals the Core Gene Toolbox for the Fungus-Insect Symbiosis.</title>
        <authorList>
            <person name="Wang Y."/>
            <person name="Stata M."/>
            <person name="Wang W."/>
            <person name="Stajich J.E."/>
            <person name="White M.M."/>
            <person name="Moncalvo J.M."/>
        </authorList>
    </citation>
    <scope>NUCLEOTIDE SEQUENCE [LARGE SCALE GENOMIC DNA]</scope>
    <source>
        <strain evidence="10 11">SWE-8-4</strain>
    </source>
</reference>